<comment type="caution">
    <text evidence="1">The sequence shown here is derived from an EMBL/GenBank/DDBJ whole genome shotgun (WGS) entry which is preliminary data.</text>
</comment>
<evidence type="ECO:0000313" key="2">
    <source>
        <dbReference type="Proteomes" id="UP000673691"/>
    </source>
</evidence>
<sequence length="83" mass="8833">MDHFPLNWGKPRTDDDAWNPYPSGLLSGGKPGYYAAVPKTVTQQPIVTGTSVIAIKYRNGIAMAADCLGSVLSVANLLRSANL</sequence>
<proteinExistence type="predicted"/>
<evidence type="ECO:0000313" key="1">
    <source>
        <dbReference type="EMBL" id="KAG5458239.1"/>
    </source>
</evidence>
<dbReference type="InterPro" id="IPR029055">
    <property type="entry name" value="Ntn_hydrolases_N"/>
</dbReference>
<dbReference type="AlphaFoldDB" id="A0A8H7ZS44"/>
<dbReference type="SUPFAM" id="SSF56235">
    <property type="entry name" value="N-terminal nucleophile aminohydrolases (Ntn hydrolases)"/>
    <property type="match status" value="1"/>
</dbReference>
<dbReference type="OrthoDB" id="10248542at2759"/>
<gene>
    <name evidence="1" type="ORF">BJ554DRAFT_1573</name>
</gene>
<dbReference type="Gene3D" id="3.60.20.10">
    <property type="entry name" value="Glutamine Phosphoribosylpyrophosphate, subunit 1, domain 1"/>
    <property type="match status" value="1"/>
</dbReference>
<organism evidence="1 2">
    <name type="scientific">Olpidium bornovanus</name>
    <dbReference type="NCBI Taxonomy" id="278681"/>
    <lineage>
        <taxon>Eukaryota</taxon>
        <taxon>Fungi</taxon>
        <taxon>Fungi incertae sedis</taxon>
        <taxon>Olpidiomycota</taxon>
        <taxon>Olpidiomycotina</taxon>
        <taxon>Olpidiomycetes</taxon>
        <taxon>Olpidiales</taxon>
        <taxon>Olpidiaceae</taxon>
        <taxon>Olpidium</taxon>
    </lineage>
</organism>
<name>A0A8H7ZS44_9FUNG</name>
<accession>A0A8H7ZS44</accession>
<reference evidence="1 2" key="1">
    <citation type="journal article" name="Sci. Rep.">
        <title>Genome-scale phylogenetic analyses confirm Olpidium as the closest living zoosporic fungus to the non-flagellated, terrestrial fungi.</title>
        <authorList>
            <person name="Chang Y."/>
            <person name="Rochon D."/>
            <person name="Sekimoto S."/>
            <person name="Wang Y."/>
            <person name="Chovatia M."/>
            <person name="Sandor L."/>
            <person name="Salamov A."/>
            <person name="Grigoriev I.V."/>
            <person name="Stajich J.E."/>
            <person name="Spatafora J.W."/>
        </authorList>
    </citation>
    <scope>NUCLEOTIDE SEQUENCE [LARGE SCALE GENOMIC DNA]</scope>
    <source>
        <strain evidence="1">S191</strain>
    </source>
</reference>
<dbReference type="EMBL" id="JAEFCI010008789">
    <property type="protein sequence ID" value="KAG5458239.1"/>
    <property type="molecule type" value="Genomic_DNA"/>
</dbReference>
<dbReference type="Proteomes" id="UP000673691">
    <property type="component" value="Unassembled WGS sequence"/>
</dbReference>
<protein>
    <submittedName>
        <fullName evidence="1">Uncharacterized protein</fullName>
    </submittedName>
</protein>
<keyword evidence="2" id="KW-1185">Reference proteome</keyword>